<gene>
    <name evidence="4" type="ORF">NZD89_22175</name>
</gene>
<reference evidence="4" key="1">
    <citation type="submission" date="2022-08" db="EMBL/GenBank/DDBJ databases">
        <title>Alicyclobacillus fastidiosus DSM 17978, complete genome.</title>
        <authorList>
            <person name="Wang Q."/>
            <person name="Cai R."/>
            <person name="Wang Z."/>
        </authorList>
    </citation>
    <scope>NUCLEOTIDE SEQUENCE</scope>
    <source>
        <strain evidence="4">DSM 17978</strain>
    </source>
</reference>
<dbReference type="RefSeq" id="WP_268004866.1">
    <property type="nucleotide sequence ID" value="NZ_BSUT01000001.1"/>
</dbReference>
<protein>
    <submittedName>
        <fullName evidence="4">Cysteine hydrolase family protein</fullName>
    </submittedName>
</protein>
<evidence type="ECO:0000256" key="2">
    <source>
        <dbReference type="ARBA" id="ARBA00022801"/>
    </source>
</evidence>
<accession>A0ABY6ZDN8</accession>
<dbReference type="PANTHER" id="PTHR43540:SF10">
    <property type="entry name" value="ISOCHORISMATASE"/>
    <property type="match status" value="1"/>
</dbReference>
<evidence type="ECO:0000313" key="4">
    <source>
        <dbReference type="EMBL" id="WAH40966.1"/>
    </source>
</evidence>
<sequence length="180" mass="19908">MAKEALLIIDMSNDFVADSGSLTAGAAAQQIVPYIVNLAKQALADKQVVAVCMDTHQPNDDHFREWPPHNVEGTWGHQLYGELGLWFDSVQGDPNVWFVPKESYNAFYQTGLANKLRGCGVDTVHITGVCTDICDFMTAAGAYDEGFKTVAHRRGCATFTDHHDTFLHQMTVCFHTEVVD</sequence>
<dbReference type="InterPro" id="IPR050272">
    <property type="entry name" value="Isochorismatase-like_hydrls"/>
</dbReference>
<keyword evidence="5" id="KW-1185">Reference proteome</keyword>
<dbReference type="GO" id="GO:0016787">
    <property type="term" value="F:hydrolase activity"/>
    <property type="evidence" value="ECO:0007669"/>
    <property type="project" value="UniProtKB-KW"/>
</dbReference>
<comment type="similarity">
    <text evidence="1">Belongs to the isochorismatase family.</text>
</comment>
<evidence type="ECO:0000256" key="1">
    <source>
        <dbReference type="ARBA" id="ARBA00006336"/>
    </source>
</evidence>
<proteinExistence type="inferred from homology"/>
<dbReference type="InterPro" id="IPR000868">
    <property type="entry name" value="Isochorismatase-like_dom"/>
</dbReference>
<dbReference type="SUPFAM" id="SSF52499">
    <property type="entry name" value="Isochorismatase-like hydrolases"/>
    <property type="match status" value="1"/>
</dbReference>
<dbReference type="InterPro" id="IPR036380">
    <property type="entry name" value="Isochorismatase-like_sf"/>
</dbReference>
<evidence type="ECO:0000313" key="5">
    <source>
        <dbReference type="Proteomes" id="UP001164761"/>
    </source>
</evidence>
<name>A0ABY6ZDN8_9BACL</name>
<dbReference type="CDD" id="cd00431">
    <property type="entry name" value="cysteine_hydrolases"/>
    <property type="match status" value="1"/>
</dbReference>
<evidence type="ECO:0000259" key="3">
    <source>
        <dbReference type="Pfam" id="PF00857"/>
    </source>
</evidence>
<dbReference type="Pfam" id="PF00857">
    <property type="entry name" value="Isochorismatase"/>
    <property type="match status" value="1"/>
</dbReference>
<keyword evidence="2 4" id="KW-0378">Hydrolase</keyword>
<dbReference type="PANTHER" id="PTHR43540">
    <property type="entry name" value="PEROXYUREIDOACRYLATE/UREIDOACRYLATE AMIDOHYDROLASE-RELATED"/>
    <property type="match status" value="1"/>
</dbReference>
<dbReference type="Proteomes" id="UP001164761">
    <property type="component" value="Chromosome"/>
</dbReference>
<organism evidence="4 5">
    <name type="scientific">Alicyclobacillus fastidiosus</name>
    <dbReference type="NCBI Taxonomy" id="392011"/>
    <lineage>
        <taxon>Bacteria</taxon>
        <taxon>Bacillati</taxon>
        <taxon>Bacillota</taxon>
        <taxon>Bacilli</taxon>
        <taxon>Bacillales</taxon>
        <taxon>Alicyclobacillaceae</taxon>
        <taxon>Alicyclobacillus</taxon>
    </lineage>
</organism>
<dbReference type="EMBL" id="CP104067">
    <property type="protein sequence ID" value="WAH40966.1"/>
    <property type="molecule type" value="Genomic_DNA"/>
</dbReference>
<dbReference type="Gene3D" id="3.40.50.850">
    <property type="entry name" value="Isochorismatase-like"/>
    <property type="match status" value="1"/>
</dbReference>
<feature type="domain" description="Isochorismatase-like" evidence="3">
    <location>
        <begin position="5"/>
        <end position="174"/>
    </location>
</feature>